<dbReference type="EMBL" id="PUEJ01000001">
    <property type="protein sequence ID" value="PRH89538.1"/>
    <property type="molecule type" value="Genomic_DNA"/>
</dbReference>
<dbReference type="InterPro" id="IPR051120">
    <property type="entry name" value="ABC_AA/LPS_Transport"/>
</dbReference>
<evidence type="ECO:0000256" key="1">
    <source>
        <dbReference type="ARBA" id="ARBA00005417"/>
    </source>
</evidence>
<keyword evidence="7" id="KW-1185">Reference proteome</keyword>
<dbReference type="InterPro" id="IPR032823">
    <property type="entry name" value="BCA_ABC_TP_C"/>
</dbReference>
<dbReference type="Pfam" id="PF00005">
    <property type="entry name" value="ABC_tran"/>
    <property type="match status" value="1"/>
</dbReference>
<keyword evidence="3" id="KW-0547">Nucleotide-binding</keyword>
<proteinExistence type="inferred from homology"/>
<accession>A0A2S9QJM3</accession>
<gene>
    <name evidence="6" type="ORF">C5L14_02950</name>
</gene>
<comment type="caution">
    <text evidence="6">The sequence shown here is derived from an EMBL/GenBank/DDBJ whole genome shotgun (WGS) entry which is preliminary data.</text>
</comment>
<evidence type="ECO:0000256" key="4">
    <source>
        <dbReference type="ARBA" id="ARBA00022840"/>
    </source>
</evidence>
<dbReference type="SMART" id="SM00382">
    <property type="entry name" value="AAA"/>
    <property type="match status" value="1"/>
</dbReference>
<reference evidence="6 7" key="1">
    <citation type="submission" date="2018-02" db="EMBL/GenBank/DDBJ databases">
        <title>Whole genome sequencing of endophytic bacterium.</title>
        <authorList>
            <person name="Eedara R."/>
            <person name="Podile A.R."/>
        </authorList>
    </citation>
    <scope>NUCLEOTIDE SEQUENCE [LARGE SCALE GENOMIC DNA]</scope>
    <source>
        <strain evidence="6 7">RP1T</strain>
    </source>
</reference>
<sequence>MPNESAAFFSISGLAKHFGGIHAVEDLSFALRRGEILGLIGPNGSGKTTTINMVTGALKPDGGRIEVDGTDMAGQPAHLYARRGIARTFQVPRLFRRMTVMENLIVPALSDASERRRTAEERARGVLAFLRLEHLADQYARALSGGQQKLLELGRALMLRPHLLLLDEPFAGVHPRLLDEIVEHIRSLNRDGHTIVLVDHNLDAVRSVVTRVLVMARGRKIADGAVSDVLRNPEVVRAYTGTRMGGS</sequence>
<dbReference type="GO" id="GO:0016887">
    <property type="term" value="F:ATP hydrolysis activity"/>
    <property type="evidence" value="ECO:0007669"/>
    <property type="project" value="InterPro"/>
</dbReference>
<dbReference type="AlphaFoldDB" id="A0A2S9QJM3"/>
<dbReference type="Proteomes" id="UP000237682">
    <property type="component" value="Unassembled WGS sequence"/>
</dbReference>
<name>A0A2S9QJM3_9HYPH</name>
<dbReference type="PROSITE" id="PS50893">
    <property type="entry name" value="ABC_TRANSPORTER_2"/>
    <property type="match status" value="1"/>
</dbReference>
<dbReference type="InterPro" id="IPR003593">
    <property type="entry name" value="AAA+_ATPase"/>
</dbReference>
<dbReference type="Pfam" id="PF12399">
    <property type="entry name" value="BCA_ABC_TP_C"/>
    <property type="match status" value="1"/>
</dbReference>
<dbReference type="PANTHER" id="PTHR45772:SF9">
    <property type="entry name" value="CONSERVED COMPONENT OF ABC TRANSPORTER FOR NATURAL AMINO ACIDS"/>
    <property type="match status" value="1"/>
</dbReference>
<comment type="similarity">
    <text evidence="1">Belongs to the ABC transporter superfamily.</text>
</comment>
<dbReference type="InterPro" id="IPR003439">
    <property type="entry name" value="ABC_transporter-like_ATP-bd"/>
</dbReference>
<evidence type="ECO:0000313" key="6">
    <source>
        <dbReference type="EMBL" id="PRH89538.1"/>
    </source>
</evidence>
<dbReference type="PANTHER" id="PTHR45772">
    <property type="entry name" value="CONSERVED COMPONENT OF ABC TRANSPORTER FOR NATURAL AMINO ACIDS-RELATED"/>
    <property type="match status" value="1"/>
</dbReference>
<dbReference type="InterPro" id="IPR017871">
    <property type="entry name" value="ABC_transporter-like_CS"/>
</dbReference>
<evidence type="ECO:0000259" key="5">
    <source>
        <dbReference type="PROSITE" id="PS50893"/>
    </source>
</evidence>
<dbReference type="OrthoDB" id="9806149at2"/>
<dbReference type="PROSITE" id="PS00211">
    <property type="entry name" value="ABC_TRANSPORTER_1"/>
    <property type="match status" value="1"/>
</dbReference>
<keyword evidence="2" id="KW-0813">Transport</keyword>
<dbReference type="RefSeq" id="WP_105860501.1">
    <property type="nucleotide sequence ID" value="NZ_PUEJ01000001.1"/>
</dbReference>
<feature type="domain" description="ABC transporter" evidence="5">
    <location>
        <begin position="9"/>
        <end position="242"/>
    </location>
</feature>
<dbReference type="Gene3D" id="3.40.50.300">
    <property type="entry name" value="P-loop containing nucleotide triphosphate hydrolases"/>
    <property type="match status" value="1"/>
</dbReference>
<evidence type="ECO:0000256" key="3">
    <source>
        <dbReference type="ARBA" id="ARBA00022741"/>
    </source>
</evidence>
<dbReference type="CDD" id="cd03219">
    <property type="entry name" value="ABC_Mj1267_LivG_branched"/>
    <property type="match status" value="1"/>
</dbReference>
<dbReference type="SUPFAM" id="SSF52540">
    <property type="entry name" value="P-loop containing nucleoside triphosphate hydrolases"/>
    <property type="match status" value="1"/>
</dbReference>
<keyword evidence="4 6" id="KW-0067">ATP-binding</keyword>
<protein>
    <submittedName>
        <fullName evidence="6">ABC transporter ATP-binding protein</fullName>
    </submittedName>
</protein>
<dbReference type="GO" id="GO:0005886">
    <property type="term" value="C:plasma membrane"/>
    <property type="evidence" value="ECO:0007669"/>
    <property type="project" value="TreeGrafter"/>
</dbReference>
<evidence type="ECO:0000313" key="7">
    <source>
        <dbReference type="Proteomes" id="UP000237682"/>
    </source>
</evidence>
<dbReference type="InterPro" id="IPR027417">
    <property type="entry name" value="P-loop_NTPase"/>
</dbReference>
<evidence type="ECO:0000256" key="2">
    <source>
        <dbReference type="ARBA" id="ARBA00022448"/>
    </source>
</evidence>
<organism evidence="6 7">
    <name type="scientific">Labrys okinawensis</name>
    <dbReference type="NCBI Taxonomy" id="346911"/>
    <lineage>
        <taxon>Bacteria</taxon>
        <taxon>Pseudomonadati</taxon>
        <taxon>Pseudomonadota</taxon>
        <taxon>Alphaproteobacteria</taxon>
        <taxon>Hyphomicrobiales</taxon>
        <taxon>Xanthobacteraceae</taxon>
        <taxon>Labrys</taxon>
    </lineage>
</organism>
<dbReference type="GO" id="GO:0005524">
    <property type="term" value="F:ATP binding"/>
    <property type="evidence" value="ECO:0007669"/>
    <property type="project" value="UniProtKB-KW"/>
</dbReference>